<proteinExistence type="predicted"/>
<dbReference type="PANTHER" id="PTHR13192:SF2">
    <property type="entry name" value="METHYLMALONIC ACIDURIA (COBALAMIN DEFICIENCY) CBLD TYPE, WITH HOMOCYSTINURIA"/>
    <property type="match status" value="1"/>
</dbReference>
<dbReference type="Proteomes" id="UP000283210">
    <property type="component" value="Chromosome 2"/>
</dbReference>
<evidence type="ECO:0000313" key="1">
    <source>
        <dbReference type="EMBL" id="RVE75353.1"/>
    </source>
</evidence>
<dbReference type="Pfam" id="PF10229">
    <property type="entry name" value="MMADHC"/>
    <property type="match status" value="1"/>
</dbReference>
<evidence type="ECO:0008006" key="3">
    <source>
        <dbReference type="Google" id="ProtNLM"/>
    </source>
</evidence>
<protein>
    <recommendedName>
        <fullName evidence="3">Methylmalonic aciduria and homocystinuria type D protein, mitochondrial</fullName>
    </recommendedName>
</protein>
<accession>A0A437DJZ3</accession>
<dbReference type="InterPro" id="IPR019362">
    <property type="entry name" value="MMADHC"/>
</dbReference>
<sequence>MPVVGSSLVLYFCVPGAELWLDSWDYVVLLASLRKDLHHALERFAPECDEAGMRVSTARSEALVLDRRKGLHSGWMLVQKILWELLTAKLLHSSKHTHTSLLLLQLQLPTEYVQVDGLQERSGSGRVIMSGSALCGRSRLILSQAAGCRALAALRPATVRPFSAASSDEPYIAVSPADSGPRTVWPDESMGPFGPQDQRFQLPGNVGFDCHLEGMGNRPRTSVHKTIPDVLTAPSSTERHQFILAQFVNEFQGKLGPISGRVHKAEQYFNQTDADCSISSCPELLRKELEQLFPSAPAASITVVTVTQKDSRRAAEAPDPEQEQVLHKFVSGAKEMCFALWTAGYWADFINPTTGGAFFASPSSSSALRPDEQLRHLGFHIEVSGSCTVIRHVLNGSPLFVGTVFTSAPTNSAAIARLQGLSNVLDEEE</sequence>
<reference evidence="1 2" key="1">
    <citation type="submission" date="2018-11" db="EMBL/GenBank/DDBJ databases">
        <authorList>
            <person name="Lopez-Roques C."/>
            <person name="Donnadieu C."/>
            <person name="Bouchez O."/>
            <person name="Klopp C."/>
            <person name="Cabau C."/>
            <person name="Zahm M."/>
        </authorList>
    </citation>
    <scope>NUCLEOTIDE SEQUENCE [LARGE SCALE GENOMIC DNA]</scope>
    <source>
        <strain evidence="1">RS831</strain>
        <tissue evidence="1">Whole body</tissue>
    </source>
</reference>
<organism evidence="1 2">
    <name type="scientific">Oryzias javanicus</name>
    <name type="common">Javanese ricefish</name>
    <name type="synonym">Aplocheilus javanicus</name>
    <dbReference type="NCBI Taxonomy" id="123683"/>
    <lineage>
        <taxon>Eukaryota</taxon>
        <taxon>Metazoa</taxon>
        <taxon>Chordata</taxon>
        <taxon>Craniata</taxon>
        <taxon>Vertebrata</taxon>
        <taxon>Euteleostomi</taxon>
        <taxon>Actinopterygii</taxon>
        <taxon>Neopterygii</taxon>
        <taxon>Teleostei</taxon>
        <taxon>Neoteleostei</taxon>
        <taxon>Acanthomorphata</taxon>
        <taxon>Ovalentaria</taxon>
        <taxon>Atherinomorphae</taxon>
        <taxon>Beloniformes</taxon>
        <taxon>Adrianichthyidae</taxon>
        <taxon>Oryziinae</taxon>
        <taxon>Oryzias</taxon>
    </lineage>
</organism>
<dbReference type="PANTHER" id="PTHR13192">
    <property type="entry name" value="MY011 PROTEIN"/>
    <property type="match status" value="1"/>
</dbReference>
<dbReference type="EMBL" id="CM012438">
    <property type="protein sequence ID" value="RVE75353.1"/>
    <property type="molecule type" value="Genomic_DNA"/>
</dbReference>
<dbReference type="OrthoDB" id="10263782at2759"/>
<name>A0A437DJZ3_ORYJA</name>
<gene>
    <name evidence="1" type="ORF">OJAV_G00015770</name>
</gene>
<dbReference type="GO" id="GO:0005739">
    <property type="term" value="C:mitochondrion"/>
    <property type="evidence" value="ECO:0007669"/>
    <property type="project" value="TreeGrafter"/>
</dbReference>
<dbReference type="GO" id="GO:0009235">
    <property type="term" value="P:cobalamin metabolic process"/>
    <property type="evidence" value="ECO:0007669"/>
    <property type="project" value="InterPro"/>
</dbReference>
<reference evidence="1 2" key="2">
    <citation type="submission" date="2019-01" db="EMBL/GenBank/DDBJ databases">
        <title>A chromosome length genome reference of the Java medaka (oryzias javanicus).</title>
        <authorList>
            <person name="Herpin A."/>
            <person name="Takehana Y."/>
            <person name="Naruse K."/>
            <person name="Ansai S."/>
            <person name="Kawaguchi M."/>
        </authorList>
    </citation>
    <scope>NUCLEOTIDE SEQUENCE [LARGE SCALE GENOMIC DNA]</scope>
    <source>
        <strain evidence="1">RS831</strain>
        <tissue evidence="1">Whole body</tissue>
    </source>
</reference>
<dbReference type="AlphaFoldDB" id="A0A437DJZ3"/>
<evidence type="ECO:0000313" key="2">
    <source>
        <dbReference type="Proteomes" id="UP000283210"/>
    </source>
</evidence>
<keyword evidence="2" id="KW-1185">Reference proteome</keyword>